<protein>
    <submittedName>
        <fullName evidence="1">Uncharacterized protein</fullName>
    </submittedName>
</protein>
<dbReference type="EMBL" id="CADCWM010000415">
    <property type="protein sequence ID" value="CAA9557346.1"/>
    <property type="molecule type" value="Genomic_DNA"/>
</dbReference>
<name>A0A6J4UVI7_9BACT</name>
<evidence type="ECO:0000313" key="1">
    <source>
        <dbReference type="EMBL" id="CAA9557346.1"/>
    </source>
</evidence>
<reference evidence="1" key="1">
    <citation type="submission" date="2020-02" db="EMBL/GenBank/DDBJ databases">
        <authorList>
            <person name="Meier V. D."/>
        </authorList>
    </citation>
    <scope>NUCLEOTIDE SEQUENCE</scope>
    <source>
        <strain evidence="1">AVDCRST_MAG88</strain>
    </source>
</reference>
<proteinExistence type="predicted"/>
<sequence>MATDVDGEGPRTEYEFTVIIERDEDGSLINGLRQ</sequence>
<dbReference type="AlphaFoldDB" id="A0A6J4UVI7"/>
<organism evidence="1">
    <name type="scientific">uncultured Thermomicrobiales bacterium</name>
    <dbReference type="NCBI Taxonomy" id="1645740"/>
    <lineage>
        <taxon>Bacteria</taxon>
        <taxon>Pseudomonadati</taxon>
        <taxon>Thermomicrobiota</taxon>
        <taxon>Thermomicrobia</taxon>
        <taxon>Thermomicrobiales</taxon>
        <taxon>environmental samples</taxon>
    </lineage>
</organism>
<accession>A0A6J4UVI7</accession>
<gene>
    <name evidence="1" type="ORF">AVDCRST_MAG88-1218</name>
</gene>